<keyword evidence="3" id="KW-1185">Reference proteome</keyword>
<dbReference type="EMBL" id="DS268433">
    <property type="protein sequence ID" value="EFO97661.1"/>
    <property type="molecule type" value="Genomic_DNA"/>
</dbReference>
<dbReference type="InParanoid" id="E3MBT6"/>
<dbReference type="HOGENOM" id="CLU_1628585_0_0_1"/>
<dbReference type="KEGG" id="crq:GCK72_020788"/>
<proteinExistence type="predicted"/>
<evidence type="ECO:0000256" key="1">
    <source>
        <dbReference type="SAM" id="Phobius"/>
    </source>
</evidence>
<keyword evidence="1" id="KW-1133">Transmembrane helix</keyword>
<dbReference type="GeneID" id="9807963"/>
<gene>
    <name evidence="2" type="ORF">CRE_15965</name>
</gene>
<feature type="transmembrane region" description="Helical" evidence="1">
    <location>
        <begin position="20"/>
        <end position="45"/>
    </location>
</feature>
<keyword evidence="1" id="KW-0472">Membrane</keyword>
<evidence type="ECO:0000313" key="3">
    <source>
        <dbReference type="Proteomes" id="UP000008281"/>
    </source>
</evidence>
<accession>E3MBT6</accession>
<dbReference type="AlphaFoldDB" id="E3MBT6"/>
<evidence type="ECO:0000313" key="2">
    <source>
        <dbReference type="EMBL" id="EFO97661.1"/>
    </source>
</evidence>
<dbReference type="STRING" id="31234.E3MBT6"/>
<name>E3MBT6_CAERE</name>
<dbReference type="Proteomes" id="UP000008281">
    <property type="component" value="Unassembled WGS sequence"/>
</dbReference>
<reference evidence="2" key="1">
    <citation type="submission" date="2007-07" db="EMBL/GenBank/DDBJ databases">
        <title>PCAP assembly of the Caenorhabditis remanei genome.</title>
        <authorList>
            <consortium name="The Caenorhabditis remanei Sequencing Consortium"/>
            <person name="Wilson R.K."/>
        </authorList>
    </citation>
    <scope>NUCLEOTIDE SEQUENCE [LARGE SCALE GENOMIC DNA]</scope>
    <source>
        <strain evidence="2">PB4641</strain>
    </source>
</reference>
<dbReference type="RefSeq" id="XP_003106359.2">
    <property type="nucleotide sequence ID" value="XM_003106311.2"/>
</dbReference>
<keyword evidence="1" id="KW-0812">Transmembrane</keyword>
<dbReference type="CTD" id="9807963"/>
<protein>
    <submittedName>
        <fullName evidence="2">Uncharacterized protein</fullName>
    </submittedName>
</protein>
<dbReference type="OrthoDB" id="5826201at2759"/>
<feature type="transmembrane region" description="Helical" evidence="1">
    <location>
        <begin position="125"/>
        <end position="145"/>
    </location>
</feature>
<sequence>MSNNQVEEIKRPMSKKNVIVLMAVTFIGVAVKELRWLVCVAKAFYEGECQMKSALYLIYFVVYMSQQVVLFVGMTLNFFTKKSASSHSEYVIATHTRCIGTVKLIMIVIASVCFLNGYVSEMIVPGFLAIDLFLAPIVIEITEIMTNSKIVKPIRVQMVPCNM</sequence>
<feature type="transmembrane region" description="Helical" evidence="1">
    <location>
        <begin position="57"/>
        <end position="79"/>
    </location>
</feature>
<dbReference type="OMA" id="HSENIVA"/>
<organism evidence="3">
    <name type="scientific">Caenorhabditis remanei</name>
    <name type="common">Caenorhabditis vulgaris</name>
    <dbReference type="NCBI Taxonomy" id="31234"/>
    <lineage>
        <taxon>Eukaryota</taxon>
        <taxon>Metazoa</taxon>
        <taxon>Ecdysozoa</taxon>
        <taxon>Nematoda</taxon>
        <taxon>Chromadorea</taxon>
        <taxon>Rhabditida</taxon>
        <taxon>Rhabditina</taxon>
        <taxon>Rhabditomorpha</taxon>
        <taxon>Rhabditoidea</taxon>
        <taxon>Rhabditidae</taxon>
        <taxon>Peloderinae</taxon>
        <taxon>Caenorhabditis</taxon>
    </lineage>
</organism>
<feature type="transmembrane region" description="Helical" evidence="1">
    <location>
        <begin position="100"/>
        <end position="119"/>
    </location>
</feature>